<dbReference type="RefSeq" id="WP_113823716.1">
    <property type="nucleotide sequence ID" value="NZ_QOCE01000031.1"/>
</dbReference>
<organism evidence="2 3">
    <name type="scientific">Phaeobacter gallaeciensis</name>
    <dbReference type="NCBI Taxonomy" id="60890"/>
    <lineage>
        <taxon>Bacteria</taxon>
        <taxon>Pseudomonadati</taxon>
        <taxon>Pseudomonadota</taxon>
        <taxon>Alphaproteobacteria</taxon>
        <taxon>Rhodobacterales</taxon>
        <taxon>Roseobacteraceae</taxon>
        <taxon>Phaeobacter</taxon>
    </lineage>
</organism>
<keyword evidence="1" id="KW-1133">Transmembrane helix</keyword>
<keyword evidence="1" id="KW-0812">Transmembrane</keyword>
<comment type="caution">
    <text evidence="2">The sequence shown here is derived from an EMBL/GenBank/DDBJ whole genome shotgun (WGS) entry which is preliminary data.</text>
</comment>
<reference evidence="2 3" key="1">
    <citation type="submission" date="2018-07" db="EMBL/GenBank/DDBJ databases">
        <title>Modular assembly of carbohydrate-degrading microbial communities in the ocean.</title>
        <authorList>
            <person name="Enke T.N."/>
            <person name="Datta M.S."/>
            <person name="Schwartzman J.A."/>
            <person name="Cermak N."/>
            <person name="Schmitz D.A."/>
            <person name="Barrere J."/>
            <person name="Cordero O.X."/>
        </authorList>
    </citation>
    <scope>NUCLEOTIDE SEQUENCE [LARGE SCALE GENOMIC DNA]</scope>
    <source>
        <strain evidence="2 3">C3M10</strain>
    </source>
</reference>
<protein>
    <submittedName>
        <fullName evidence="2">Uncharacterized protein</fullName>
    </submittedName>
</protein>
<dbReference type="AlphaFoldDB" id="A0A366WWQ7"/>
<name>A0A366WWQ7_9RHOB</name>
<evidence type="ECO:0000313" key="2">
    <source>
        <dbReference type="EMBL" id="RBW54579.1"/>
    </source>
</evidence>
<evidence type="ECO:0000313" key="3">
    <source>
        <dbReference type="Proteomes" id="UP000252706"/>
    </source>
</evidence>
<dbReference type="Proteomes" id="UP000252706">
    <property type="component" value="Unassembled WGS sequence"/>
</dbReference>
<dbReference type="OrthoDB" id="7708330at2"/>
<keyword evidence="1" id="KW-0472">Membrane</keyword>
<dbReference type="EMBL" id="QOCE01000031">
    <property type="protein sequence ID" value="RBW54579.1"/>
    <property type="molecule type" value="Genomic_DNA"/>
</dbReference>
<accession>A0A366WWQ7</accession>
<sequence>MLTILSKLFGPHRAVTIYAFLQTRGIAILGALVLIAIVSGIYLSASVEDHEHEAFLTLPVLSATPINGDIKTGIIISVRLPEGGATSITSTEGHIARTVTTQACVEKRVYVASGEARYRLKLPNKCTAGE</sequence>
<evidence type="ECO:0000256" key="1">
    <source>
        <dbReference type="SAM" id="Phobius"/>
    </source>
</evidence>
<proteinExistence type="predicted"/>
<gene>
    <name evidence="2" type="ORF">DS909_12175</name>
</gene>
<feature type="transmembrane region" description="Helical" evidence="1">
    <location>
        <begin position="21"/>
        <end position="43"/>
    </location>
</feature>